<dbReference type="PROSITE" id="PS50109">
    <property type="entry name" value="HIS_KIN"/>
    <property type="match status" value="1"/>
</dbReference>
<gene>
    <name evidence="6" type="primary">liaS_4</name>
    <name evidence="6" type="ORF">SCARR_02502</name>
</gene>
<evidence type="ECO:0000256" key="1">
    <source>
        <dbReference type="ARBA" id="ARBA00022679"/>
    </source>
</evidence>
<evidence type="ECO:0000256" key="4">
    <source>
        <dbReference type="SAM" id="Phobius"/>
    </source>
</evidence>
<feature type="transmembrane region" description="Helical" evidence="4">
    <location>
        <begin position="413"/>
        <end position="438"/>
    </location>
</feature>
<dbReference type="Pfam" id="PF07730">
    <property type="entry name" value="HisKA_3"/>
    <property type="match status" value="1"/>
</dbReference>
<keyword evidence="1" id="KW-0808">Transferase</keyword>
<accession>A0A6C2UKE7</accession>
<dbReference type="InterPro" id="IPR036890">
    <property type="entry name" value="HATPase_C_sf"/>
</dbReference>
<keyword evidence="3" id="KW-0902">Two-component regulatory system</keyword>
<keyword evidence="4" id="KW-0472">Membrane</keyword>
<feature type="domain" description="Histidine kinase" evidence="5">
    <location>
        <begin position="454"/>
        <end position="642"/>
    </location>
</feature>
<name>A0A6C2UKE7_9BACT</name>
<keyword evidence="4" id="KW-0812">Transmembrane</keyword>
<reference evidence="6 7" key="1">
    <citation type="submission" date="2019-04" db="EMBL/GenBank/DDBJ databases">
        <authorList>
            <person name="Van Vliet M D."/>
        </authorList>
    </citation>
    <scope>NUCLEOTIDE SEQUENCE [LARGE SCALE GENOMIC DNA]</scope>
    <source>
        <strain evidence="6 7">F21</strain>
    </source>
</reference>
<dbReference type="InterPro" id="IPR050482">
    <property type="entry name" value="Sensor_HK_TwoCompSys"/>
</dbReference>
<dbReference type="Proteomes" id="UP000346198">
    <property type="component" value="Unassembled WGS sequence"/>
</dbReference>
<dbReference type="PANTHER" id="PTHR24421">
    <property type="entry name" value="NITRATE/NITRITE SENSOR PROTEIN NARX-RELATED"/>
    <property type="match status" value="1"/>
</dbReference>
<protein>
    <submittedName>
        <fullName evidence="6">Sensor histidine kinase LiaS</fullName>
    </submittedName>
</protein>
<keyword evidence="2 6" id="KW-0418">Kinase</keyword>
<organism evidence="6 7">
    <name type="scientific">Pontiella sulfatireligans</name>
    <dbReference type="NCBI Taxonomy" id="2750658"/>
    <lineage>
        <taxon>Bacteria</taxon>
        <taxon>Pseudomonadati</taxon>
        <taxon>Kiritimatiellota</taxon>
        <taxon>Kiritimatiellia</taxon>
        <taxon>Kiritimatiellales</taxon>
        <taxon>Pontiellaceae</taxon>
        <taxon>Pontiella</taxon>
    </lineage>
</organism>
<dbReference type="GO" id="GO:0016020">
    <property type="term" value="C:membrane"/>
    <property type="evidence" value="ECO:0007669"/>
    <property type="project" value="InterPro"/>
</dbReference>
<evidence type="ECO:0000256" key="2">
    <source>
        <dbReference type="ARBA" id="ARBA00022777"/>
    </source>
</evidence>
<dbReference type="EMBL" id="CAAHFH010000001">
    <property type="protein sequence ID" value="VGO20439.1"/>
    <property type="molecule type" value="Genomic_DNA"/>
</dbReference>
<evidence type="ECO:0000256" key="3">
    <source>
        <dbReference type="ARBA" id="ARBA00023012"/>
    </source>
</evidence>
<dbReference type="GO" id="GO:0000155">
    <property type="term" value="F:phosphorelay sensor kinase activity"/>
    <property type="evidence" value="ECO:0007669"/>
    <property type="project" value="InterPro"/>
</dbReference>
<keyword evidence="7" id="KW-1185">Reference proteome</keyword>
<evidence type="ECO:0000313" key="6">
    <source>
        <dbReference type="EMBL" id="VGO20439.1"/>
    </source>
</evidence>
<proteinExistence type="predicted"/>
<sequence>MWCAAEVSLFEIPKTCKQLKADGSAIRAEIAQLPRLEETLQLDAYGYHGGYLPLLDSLPEQPRWTLELRFKPYISLSQVILVPAIDHRFGLSGSYGFPKRFRVLSVDDEGAVEVVKEWMDSDCPDPGRFPLILDVVQPKARTVLIEVFSGCEDGGREVFALDELFGVMGATAHQCDKVIAGSEYASPPYWDKEYLIDQKTSLGLPLDVRREALPKNEAPDFSVVFDAQPPNGCVIEVDLGMNQRLGWVTLFPAQAPDGILIPGYGFPGDVRMEIVRESESGQRDRIRPLPKKWGRLRPGNNAVRLQGSDMAGRWLRIYIKDLPLHNGQPTFAMGEIHVSRLQETYPIKAVALEGFPAGAEAGAGLMMDGESDGLPVMFLLDWLDRIEERNHLSSTLAELVEVEKALQFRWKQFWQITGLSLVLLLVLGALSVAVLAVVQRKKALKNLKWRIARDLHDEVGSNLGSIALTAERLECDVRDENSREDLIDLLLLAREASASLRDVVWVIDQTSIRLPNLIQKMKERAERVLSGIELVVEMPADCPDREVSLTFKRHLIMFFKEVVHNCARHSGATKVQIAFSVSSDQFKLLVQDDGCGFNPDEIRDGWGLESMQKRAKELGGEMTMESAPGKGTTTALTVPLCALLKQTDHLYKTSN</sequence>
<dbReference type="InterPro" id="IPR003594">
    <property type="entry name" value="HATPase_dom"/>
</dbReference>
<dbReference type="Gene3D" id="3.30.565.10">
    <property type="entry name" value="Histidine kinase-like ATPase, C-terminal domain"/>
    <property type="match status" value="1"/>
</dbReference>
<dbReference type="Gene3D" id="1.20.5.1930">
    <property type="match status" value="1"/>
</dbReference>
<dbReference type="SUPFAM" id="SSF55874">
    <property type="entry name" value="ATPase domain of HSP90 chaperone/DNA topoisomerase II/histidine kinase"/>
    <property type="match status" value="1"/>
</dbReference>
<evidence type="ECO:0000259" key="5">
    <source>
        <dbReference type="PROSITE" id="PS50109"/>
    </source>
</evidence>
<dbReference type="InterPro" id="IPR005467">
    <property type="entry name" value="His_kinase_dom"/>
</dbReference>
<dbReference type="CDD" id="cd16917">
    <property type="entry name" value="HATPase_UhpB-NarQ-NarX-like"/>
    <property type="match status" value="1"/>
</dbReference>
<dbReference type="InterPro" id="IPR011712">
    <property type="entry name" value="Sig_transdc_His_kin_sub3_dim/P"/>
</dbReference>
<evidence type="ECO:0000313" key="7">
    <source>
        <dbReference type="Proteomes" id="UP000346198"/>
    </source>
</evidence>
<dbReference type="GO" id="GO:0046983">
    <property type="term" value="F:protein dimerization activity"/>
    <property type="evidence" value="ECO:0007669"/>
    <property type="project" value="InterPro"/>
</dbReference>
<dbReference type="AlphaFoldDB" id="A0A6C2UKE7"/>
<keyword evidence="4" id="KW-1133">Transmembrane helix</keyword>
<dbReference type="Pfam" id="PF02518">
    <property type="entry name" value="HATPase_c"/>
    <property type="match status" value="1"/>
</dbReference>